<accession>A0AC35G2K4</accession>
<sequence length="525" mass="58925">MKVLLLFCCIFIGNFGIVTSAKILALHVHDERSHLFSMAPFLKTLSESGHEVTVFDSASDSKPAKLGFNATVVHSYLPAYEPHQKFVSTFFWEHDPHAAVTGLVHKTADEEMGRLILQRADKFVELLKYDYNLVIVDELSTIYGMTIAKMLKELKGTPYVVFTTPNVGAESNVAELALGHTPVLDATRGTVLPSGHGDVYDQHNFLLRVDNVLEAMGEYGALSFWVPSLLGYENPEKLGVTSFDTLDVVRNAEMNIRESLDRLGRIAPIGDDFRSVGSHCKDFSPLPKDLADFVEDPTSKGTIYIAFGTIVNFNTCPHFVFEAFFNAMNQFPEYRIIMSTRNLTLRTLPKLNKNVKIVHWAPQTAILAHPKTKLFMTHGGLKSFKEALCGKVPVVFMPISAEQGMITRVSMKMGLGTALSKYTVTSEAMITAFNEVLQNSTYKENMEKTYEYFLDRIIPSLDEGAWYIDKLIRRVDLLGLRAASLPNDEQSLLFFRRRGISLPSYKYFGFDWILAGIGLCYFLAK</sequence>
<protein>
    <submittedName>
        <fullName evidence="2">UDP-glucuronosyltransferase</fullName>
    </submittedName>
</protein>
<organism evidence="1 2">
    <name type="scientific">Panagrolaimus sp. PS1159</name>
    <dbReference type="NCBI Taxonomy" id="55785"/>
    <lineage>
        <taxon>Eukaryota</taxon>
        <taxon>Metazoa</taxon>
        <taxon>Ecdysozoa</taxon>
        <taxon>Nematoda</taxon>
        <taxon>Chromadorea</taxon>
        <taxon>Rhabditida</taxon>
        <taxon>Tylenchina</taxon>
        <taxon>Panagrolaimomorpha</taxon>
        <taxon>Panagrolaimoidea</taxon>
        <taxon>Panagrolaimidae</taxon>
        <taxon>Panagrolaimus</taxon>
    </lineage>
</organism>
<name>A0AC35G2K4_9BILA</name>
<evidence type="ECO:0000313" key="2">
    <source>
        <dbReference type="WBParaSite" id="PS1159_v2.g23480.t1"/>
    </source>
</evidence>
<proteinExistence type="predicted"/>
<dbReference type="Proteomes" id="UP000887580">
    <property type="component" value="Unplaced"/>
</dbReference>
<reference evidence="2" key="1">
    <citation type="submission" date="2022-11" db="UniProtKB">
        <authorList>
            <consortium name="WormBaseParasite"/>
        </authorList>
    </citation>
    <scope>IDENTIFICATION</scope>
</reference>
<evidence type="ECO:0000313" key="1">
    <source>
        <dbReference type="Proteomes" id="UP000887580"/>
    </source>
</evidence>
<dbReference type="WBParaSite" id="PS1159_v2.g23480.t1">
    <property type="protein sequence ID" value="PS1159_v2.g23480.t1"/>
    <property type="gene ID" value="PS1159_v2.g23480"/>
</dbReference>